<keyword evidence="2" id="KW-1185">Reference proteome</keyword>
<gene>
    <name evidence="1" type="ORF">F5144DRAFT_308896</name>
</gene>
<reference evidence="1 2" key="1">
    <citation type="journal article" date="2021" name="Nat. Commun.">
        <title>Genetic determinants of endophytism in the Arabidopsis root mycobiome.</title>
        <authorList>
            <person name="Mesny F."/>
            <person name="Miyauchi S."/>
            <person name="Thiergart T."/>
            <person name="Pickel B."/>
            <person name="Atanasova L."/>
            <person name="Karlsson M."/>
            <person name="Huettel B."/>
            <person name="Barry K.W."/>
            <person name="Haridas S."/>
            <person name="Chen C."/>
            <person name="Bauer D."/>
            <person name="Andreopoulos W."/>
            <person name="Pangilinan J."/>
            <person name="LaButti K."/>
            <person name="Riley R."/>
            <person name="Lipzen A."/>
            <person name="Clum A."/>
            <person name="Drula E."/>
            <person name="Henrissat B."/>
            <person name="Kohler A."/>
            <person name="Grigoriev I.V."/>
            <person name="Martin F.M."/>
            <person name="Hacquard S."/>
        </authorList>
    </citation>
    <scope>NUCLEOTIDE SEQUENCE [LARGE SCALE GENOMIC DNA]</scope>
    <source>
        <strain evidence="1 2">MPI-SDFR-AT-0079</strain>
    </source>
</reference>
<dbReference type="Proteomes" id="UP000724584">
    <property type="component" value="Unassembled WGS sequence"/>
</dbReference>
<sequence length="135" mass="14816">MPGTLILLGCRFEGGAVVVCGSVFSAPKSNGQRRDGTLIRRRPFRAVASRVPCRRKSANCIIHRTHRSDPFCVYFRFGLAFFLALCIYGIGTRLWGGNRGRSNSFRHGQGEDNHQLTLNHGCKLGLGLNAGASRP</sequence>
<proteinExistence type="predicted"/>
<accession>A0ACB7P3G6</accession>
<protein>
    <submittedName>
        <fullName evidence="1">Uncharacterized protein</fullName>
    </submittedName>
</protein>
<comment type="caution">
    <text evidence="1">The sequence shown here is derived from an EMBL/GenBank/DDBJ whole genome shotgun (WGS) entry which is preliminary data.</text>
</comment>
<evidence type="ECO:0000313" key="2">
    <source>
        <dbReference type="Proteomes" id="UP000724584"/>
    </source>
</evidence>
<name>A0ACB7P3G6_9PEZI</name>
<organism evidence="1 2">
    <name type="scientific">Chaetomium tenue</name>
    <dbReference type="NCBI Taxonomy" id="1854479"/>
    <lineage>
        <taxon>Eukaryota</taxon>
        <taxon>Fungi</taxon>
        <taxon>Dikarya</taxon>
        <taxon>Ascomycota</taxon>
        <taxon>Pezizomycotina</taxon>
        <taxon>Sordariomycetes</taxon>
        <taxon>Sordariomycetidae</taxon>
        <taxon>Sordariales</taxon>
        <taxon>Chaetomiaceae</taxon>
        <taxon>Chaetomium</taxon>
    </lineage>
</organism>
<evidence type="ECO:0000313" key="1">
    <source>
        <dbReference type="EMBL" id="KAH6628437.1"/>
    </source>
</evidence>
<dbReference type="EMBL" id="JAGIZQ010000005">
    <property type="protein sequence ID" value="KAH6628437.1"/>
    <property type="molecule type" value="Genomic_DNA"/>
</dbReference>